<feature type="domain" description="PAC" evidence="12">
    <location>
        <begin position="580"/>
        <end position="632"/>
    </location>
</feature>
<dbReference type="InterPro" id="IPR001610">
    <property type="entry name" value="PAC"/>
</dbReference>
<feature type="domain" description="PAS" evidence="11">
    <location>
        <begin position="506"/>
        <end position="577"/>
    </location>
</feature>
<evidence type="ECO:0000313" key="13">
    <source>
        <dbReference type="EMBL" id="CAK0837077.1"/>
    </source>
</evidence>
<dbReference type="EMBL" id="CAUYUJ010014002">
    <property type="protein sequence ID" value="CAK0837077.1"/>
    <property type="molecule type" value="Genomic_DNA"/>
</dbReference>
<keyword evidence="7" id="KW-0175">Coiled coil</keyword>
<dbReference type="InterPro" id="IPR036890">
    <property type="entry name" value="HATPase_C_sf"/>
</dbReference>
<feature type="domain" description="PAC" evidence="12">
    <location>
        <begin position="192"/>
        <end position="244"/>
    </location>
</feature>
<feature type="domain" description="PAS" evidence="11">
    <location>
        <begin position="245"/>
        <end position="316"/>
    </location>
</feature>
<comment type="caution">
    <text evidence="13">The sequence shown here is derived from an EMBL/GenBank/DDBJ whole genome shotgun (WGS) entry which is preliminary data.</text>
</comment>
<dbReference type="SMART" id="SM00448">
    <property type="entry name" value="REC"/>
    <property type="match status" value="1"/>
</dbReference>
<dbReference type="SUPFAM" id="SSF47384">
    <property type="entry name" value="Homodimeric domain of signal transducing histidine kinase"/>
    <property type="match status" value="1"/>
</dbReference>
<dbReference type="SUPFAM" id="SSF55874">
    <property type="entry name" value="ATPase domain of HSP90 chaperone/DNA topoisomerase II/histidine kinase"/>
    <property type="match status" value="1"/>
</dbReference>
<dbReference type="SUPFAM" id="SSF55785">
    <property type="entry name" value="PYP-like sensor domain (PAS domain)"/>
    <property type="match status" value="6"/>
</dbReference>
<feature type="compositionally biased region" description="Basic and acidic residues" evidence="8">
    <location>
        <begin position="1056"/>
        <end position="1069"/>
    </location>
</feature>
<dbReference type="Gene3D" id="1.10.287.130">
    <property type="match status" value="1"/>
</dbReference>
<dbReference type="Pfam" id="PF00512">
    <property type="entry name" value="HisKA"/>
    <property type="match status" value="1"/>
</dbReference>
<dbReference type="InterPro" id="IPR001789">
    <property type="entry name" value="Sig_transdc_resp-reg_receiver"/>
</dbReference>
<dbReference type="InterPro" id="IPR003594">
    <property type="entry name" value="HATPase_dom"/>
</dbReference>
<evidence type="ECO:0000256" key="7">
    <source>
        <dbReference type="SAM" id="Coils"/>
    </source>
</evidence>
<dbReference type="PANTHER" id="PTHR43047:SF72">
    <property type="entry name" value="OSMOSENSING HISTIDINE PROTEIN KINASE SLN1"/>
    <property type="match status" value="1"/>
</dbReference>
<feature type="domain" description="Histidine kinase" evidence="9">
    <location>
        <begin position="765"/>
        <end position="990"/>
    </location>
</feature>
<dbReference type="CDD" id="cd00082">
    <property type="entry name" value="HisKA"/>
    <property type="match status" value="1"/>
</dbReference>
<evidence type="ECO:0000313" key="14">
    <source>
        <dbReference type="Proteomes" id="UP001189429"/>
    </source>
</evidence>
<feature type="domain" description="Response regulatory" evidence="10">
    <location>
        <begin position="1089"/>
        <end position="1208"/>
    </location>
</feature>
<feature type="compositionally biased region" description="Low complexity" evidence="8">
    <location>
        <begin position="1003"/>
        <end position="1019"/>
    </location>
</feature>
<dbReference type="Gene3D" id="3.40.50.2300">
    <property type="match status" value="1"/>
</dbReference>
<dbReference type="InterPro" id="IPR000700">
    <property type="entry name" value="PAS-assoc_C"/>
</dbReference>
<feature type="domain" description="PAS" evidence="11">
    <location>
        <begin position="6"/>
        <end position="62"/>
    </location>
</feature>
<feature type="compositionally biased region" description="Low complexity" evidence="8">
    <location>
        <begin position="1316"/>
        <end position="1326"/>
    </location>
</feature>
<dbReference type="CDD" id="cd00130">
    <property type="entry name" value="PAS"/>
    <property type="match status" value="6"/>
</dbReference>
<reference evidence="13" key="1">
    <citation type="submission" date="2023-10" db="EMBL/GenBank/DDBJ databases">
        <authorList>
            <person name="Chen Y."/>
            <person name="Shah S."/>
            <person name="Dougan E. K."/>
            <person name="Thang M."/>
            <person name="Chan C."/>
        </authorList>
    </citation>
    <scope>NUCLEOTIDE SEQUENCE [LARGE SCALE GENOMIC DNA]</scope>
</reference>
<dbReference type="SMART" id="SM00091">
    <property type="entry name" value="PAS"/>
    <property type="match status" value="6"/>
</dbReference>
<sequence length="1423" mass="156510">MPLWRIFGIDTRGLVTEWNHMFYKIPGFEKQGVLGKPMIQTFIHVDQQDSVQEVFKRAMSGEDIANFEFQLYTNNGQVRDLSINATPRIGYYGEITGVFGVGQDVTEVNAQRKELERVAGNLRCTVDYANAPIIGVNVQCLVNEFNFKAAQLSGFSKEEILGKSLVNTLVSPDKRPSVSFALLRALGGQESSVLEFPLTTKDGDQRELTMNFTALRGATGDMEGVICVGTDITEMKQMAAQQKFIAEDFQRVIRSANAPIIGVNIHGQVNEWNDKAAELSGYSKEEALGKELVETFIRAEYQPAVSVAIRNACRGIDASQVEFPLIARDGSQVLLSLNAASRTDQWGSIIGMVGVGQDITNLHQAMEEIAASRDEVTAVAEDLRRTIDHANAPILGIDTQGRVTEWNRKMAEITEFGKEEMLGKPLIEDFIMKEYQEQVGRVLKQAMDGTETDNYEFSIVSKSGSRREILLNAATRRGPEGKVTGVISIGQDITKIKAVTAHMERVADDLSRLIETANAPIFAVNKECKVTEWNRKCEEILGYPKADAMGQHLVRKFIHEVNRKSVRTVLNRALANDEVKNFELTFYTREGAQRDVLLSATPRWGQEHEIIGVVCVGQDVTEMKKHRDNAQRVADDYSRLINTANAPIFGVDESACVTEWNNWVAVKSGFVRSETQGKKLTNYIAEKSQGVWLDVLRDASKGNPTETFEVELAPKDPDNQKCVSLLLNATPRIDPQGDIIGVICVGQDITSIREMEQRKAAFMAVVSHELRSPLNGIMGLSSGLVENAVEGSSFHKQLSLIHNCASRLLDMVNNIMDAGSLVQDRKMRLSCENVYLEKIVEEVVVLCQNSADRHGKKLVKEGVTLMNHVTELPVITADPYRCTQLVYNLVTNALKFTAKGHVRVFATADHVAETVTVTVEDTGIGIAAEKLERIFQPFEQEDQSSTRHFEGLGLGLSICREVAIKHGGTLTVDSEKGKGSQFHVSFPFEMNPGGAAGQENPGTVAAPPTAVAAAPPTAVQRRLSIPDDPDSEDLDASIGDGSEAALSESEANSDASAERPASRRDDRGSEGLSASVDDLQPRLTDKSPMVLSVDDEQVAQKSLASWFEMNGIRFVCVSNADSCLEHFRSGKVLPDLVLLDDLMQEGMNGVDTLTDIRKLYNVFEVPVIIVSSRKSTNAVVKGLGRMCNDWVHKPFDRRELLARVKFHLNLKELVRERLSQVASSDKLLEVIPSPVAELSHALVDRTRQRMQANERELHELQRKVAKARAERATLAGSINEARRALANLRQDRAAACGAVAAGGQGRGGAARREAAGPRARGAAAAGQRRRGRPACRCGAAAGGHGRQGLHGGPEVLAKLIDSRMRAHMELDSRQRESQISALQEKLKHQSELAASLQERCFQLERALRHMQVDAPIKAAQAFF</sequence>
<evidence type="ECO:0000259" key="10">
    <source>
        <dbReference type="PROSITE" id="PS50110"/>
    </source>
</evidence>
<evidence type="ECO:0000259" key="11">
    <source>
        <dbReference type="PROSITE" id="PS50112"/>
    </source>
</evidence>
<feature type="compositionally biased region" description="Low complexity" evidence="8">
    <location>
        <begin position="1042"/>
        <end position="1055"/>
    </location>
</feature>
<feature type="region of interest" description="Disordered" evidence="8">
    <location>
        <begin position="1301"/>
        <end position="1333"/>
    </location>
</feature>
<dbReference type="InterPro" id="IPR013767">
    <property type="entry name" value="PAS_fold"/>
</dbReference>
<dbReference type="InterPro" id="IPR035965">
    <property type="entry name" value="PAS-like_dom_sf"/>
</dbReference>
<dbReference type="Proteomes" id="UP001189429">
    <property type="component" value="Unassembled WGS sequence"/>
</dbReference>
<dbReference type="InterPro" id="IPR005467">
    <property type="entry name" value="His_kinase_dom"/>
</dbReference>
<dbReference type="Pfam" id="PF00989">
    <property type="entry name" value="PAS"/>
    <property type="match status" value="6"/>
</dbReference>
<dbReference type="Gene3D" id="3.30.450.20">
    <property type="entry name" value="PAS domain"/>
    <property type="match status" value="6"/>
</dbReference>
<dbReference type="PANTHER" id="PTHR43047">
    <property type="entry name" value="TWO-COMPONENT HISTIDINE PROTEIN KINASE"/>
    <property type="match status" value="1"/>
</dbReference>
<feature type="domain" description="PAS" evidence="11">
    <location>
        <begin position="118"/>
        <end position="189"/>
    </location>
</feature>
<dbReference type="Pfam" id="PF02518">
    <property type="entry name" value="HATPase_c"/>
    <property type="match status" value="1"/>
</dbReference>
<evidence type="ECO:0000256" key="6">
    <source>
        <dbReference type="PROSITE-ProRule" id="PRU00169"/>
    </source>
</evidence>
<feature type="domain" description="PAC" evidence="12">
    <location>
        <begin position="706"/>
        <end position="761"/>
    </location>
</feature>
<evidence type="ECO:0000259" key="12">
    <source>
        <dbReference type="PROSITE" id="PS50113"/>
    </source>
</evidence>
<dbReference type="PROSITE" id="PS50112">
    <property type="entry name" value="PAS"/>
    <property type="match status" value="6"/>
</dbReference>
<dbReference type="InterPro" id="IPR004358">
    <property type="entry name" value="Sig_transdc_His_kin-like_C"/>
</dbReference>
<protein>
    <recommendedName>
        <fullName evidence="2">histidine kinase</fullName>
        <ecNumber evidence="2">2.7.13.3</ecNumber>
    </recommendedName>
</protein>
<feature type="modified residue" description="4-aspartylphosphate" evidence="6">
    <location>
        <position position="1140"/>
    </location>
</feature>
<feature type="domain" description="PAC" evidence="12">
    <location>
        <begin position="453"/>
        <end position="505"/>
    </location>
</feature>
<evidence type="ECO:0000256" key="1">
    <source>
        <dbReference type="ARBA" id="ARBA00000085"/>
    </source>
</evidence>
<feature type="domain" description="PAS" evidence="11">
    <location>
        <begin position="379"/>
        <end position="450"/>
    </location>
</feature>
<evidence type="ECO:0000256" key="5">
    <source>
        <dbReference type="ARBA" id="ARBA00022777"/>
    </source>
</evidence>
<dbReference type="PROSITE" id="PS50110">
    <property type="entry name" value="RESPONSE_REGULATORY"/>
    <property type="match status" value="1"/>
</dbReference>
<keyword evidence="14" id="KW-1185">Reference proteome</keyword>
<dbReference type="SMART" id="SM00388">
    <property type="entry name" value="HisKA"/>
    <property type="match status" value="1"/>
</dbReference>
<dbReference type="PRINTS" id="PR00344">
    <property type="entry name" value="BCTRLSENSOR"/>
</dbReference>
<keyword evidence="5" id="KW-0418">Kinase</keyword>
<keyword evidence="4" id="KW-0808">Transferase</keyword>
<feature type="region of interest" description="Disordered" evidence="8">
    <location>
        <begin position="983"/>
        <end position="1083"/>
    </location>
</feature>
<keyword evidence="3 6" id="KW-0597">Phosphoprotein</keyword>
<dbReference type="InterPro" id="IPR036097">
    <property type="entry name" value="HisK_dim/P_sf"/>
</dbReference>
<dbReference type="InterPro" id="IPR011006">
    <property type="entry name" value="CheY-like_superfamily"/>
</dbReference>
<dbReference type="NCBIfam" id="TIGR00229">
    <property type="entry name" value="sensory_box"/>
    <property type="match status" value="6"/>
</dbReference>
<feature type="domain" description="PAC" evidence="12">
    <location>
        <begin position="65"/>
        <end position="117"/>
    </location>
</feature>
<dbReference type="EC" id="2.7.13.3" evidence="2"/>
<accession>A0ABN9SXA2</accession>
<dbReference type="PROSITE" id="PS50109">
    <property type="entry name" value="HIS_KIN"/>
    <property type="match status" value="1"/>
</dbReference>
<feature type="coiled-coil region" evidence="7">
    <location>
        <begin position="1243"/>
        <end position="1291"/>
    </location>
</feature>
<evidence type="ECO:0000256" key="4">
    <source>
        <dbReference type="ARBA" id="ARBA00022679"/>
    </source>
</evidence>
<dbReference type="CDD" id="cd16922">
    <property type="entry name" value="HATPase_EvgS-ArcB-TorS-like"/>
    <property type="match status" value="1"/>
</dbReference>
<dbReference type="PROSITE" id="PS50113">
    <property type="entry name" value="PAC"/>
    <property type="match status" value="6"/>
</dbReference>
<evidence type="ECO:0000256" key="8">
    <source>
        <dbReference type="SAM" id="MobiDB-lite"/>
    </source>
</evidence>
<name>A0ABN9SXA2_9DINO</name>
<evidence type="ECO:0000256" key="3">
    <source>
        <dbReference type="ARBA" id="ARBA00022553"/>
    </source>
</evidence>
<feature type="domain" description="PAC" evidence="12">
    <location>
        <begin position="319"/>
        <end position="371"/>
    </location>
</feature>
<dbReference type="Gene3D" id="3.30.565.10">
    <property type="entry name" value="Histidine kinase-like ATPase, C-terminal domain"/>
    <property type="match status" value="1"/>
</dbReference>
<feature type="domain" description="PAS" evidence="11">
    <location>
        <begin position="633"/>
        <end position="703"/>
    </location>
</feature>
<gene>
    <name evidence="13" type="ORF">PCOR1329_LOCUS33369</name>
</gene>
<organism evidence="13 14">
    <name type="scientific">Prorocentrum cordatum</name>
    <dbReference type="NCBI Taxonomy" id="2364126"/>
    <lineage>
        <taxon>Eukaryota</taxon>
        <taxon>Sar</taxon>
        <taxon>Alveolata</taxon>
        <taxon>Dinophyceae</taxon>
        <taxon>Prorocentrales</taxon>
        <taxon>Prorocentraceae</taxon>
        <taxon>Prorocentrum</taxon>
    </lineage>
</organism>
<dbReference type="InterPro" id="IPR003661">
    <property type="entry name" value="HisK_dim/P_dom"/>
</dbReference>
<dbReference type="SMART" id="SM00387">
    <property type="entry name" value="HATPase_c"/>
    <property type="match status" value="1"/>
</dbReference>
<comment type="catalytic activity">
    <reaction evidence="1">
        <text>ATP + protein L-histidine = ADP + protein N-phospho-L-histidine.</text>
        <dbReference type="EC" id="2.7.13.3"/>
    </reaction>
</comment>
<dbReference type="InterPro" id="IPR000014">
    <property type="entry name" value="PAS"/>
</dbReference>
<proteinExistence type="predicted"/>
<dbReference type="Pfam" id="PF00072">
    <property type="entry name" value="Response_reg"/>
    <property type="match status" value="1"/>
</dbReference>
<dbReference type="SUPFAM" id="SSF52172">
    <property type="entry name" value="CheY-like"/>
    <property type="match status" value="1"/>
</dbReference>
<dbReference type="SMART" id="SM00086">
    <property type="entry name" value="PAC"/>
    <property type="match status" value="6"/>
</dbReference>
<evidence type="ECO:0000259" key="9">
    <source>
        <dbReference type="PROSITE" id="PS50109"/>
    </source>
</evidence>
<evidence type="ECO:0000256" key="2">
    <source>
        <dbReference type="ARBA" id="ARBA00012438"/>
    </source>
</evidence>